<dbReference type="InterPro" id="IPR050832">
    <property type="entry name" value="Bact_Acetyltransf"/>
</dbReference>
<protein>
    <submittedName>
        <fullName evidence="4">Ribosomal protein S18 acetylase RimI-like enzyme</fullName>
    </submittedName>
</protein>
<evidence type="ECO:0000259" key="3">
    <source>
        <dbReference type="PROSITE" id="PS51186"/>
    </source>
</evidence>
<dbReference type="PANTHER" id="PTHR43877:SF2">
    <property type="entry name" value="AMINOALKYLPHOSPHONATE N-ACETYLTRANSFERASE-RELATED"/>
    <property type="match status" value="1"/>
</dbReference>
<name>A0ABX5EDA0_9MICO</name>
<dbReference type="RefSeq" id="WP_106268472.1">
    <property type="nucleotide sequence ID" value="NZ_PVTX01000008.1"/>
</dbReference>
<reference evidence="4 5" key="1">
    <citation type="submission" date="2018-03" db="EMBL/GenBank/DDBJ databases">
        <title>Comparative analysis of microorganisms from saline springs in Andes Mountain Range, Colombia.</title>
        <authorList>
            <person name="Rubin E."/>
        </authorList>
    </citation>
    <scope>NUCLEOTIDE SEQUENCE [LARGE SCALE GENOMIC DNA]</scope>
    <source>
        <strain evidence="4 5">CG 23</strain>
    </source>
</reference>
<proteinExistence type="predicted"/>
<keyword evidence="2" id="KW-0012">Acyltransferase</keyword>
<keyword evidence="1" id="KW-0808">Transferase</keyword>
<evidence type="ECO:0000256" key="1">
    <source>
        <dbReference type="ARBA" id="ARBA00022679"/>
    </source>
</evidence>
<gene>
    <name evidence="4" type="ORF">BCL65_10887</name>
</gene>
<dbReference type="Pfam" id="PF00583">
    <property type="entry name" value="Acetyltransf_1"/>
    <property type="match status" value="1"/>
</dbReference>
<dbReference type="PROSITE" id="PS51186">
    <property type="entry name" value="GNAT"/>
    <property type="match status" value="1"/>
</dbReference>
<organism evidence="4 5">
    <name type="scientific">Isoptericola halotolerans</name>
    <dbReference type="NCBI Taxonomy" id="300560"/>
    <lineage>
        <taxon>Bacteria</taxon>
        <taxon>Bacillati</taxon>
        <taxon>Actinomycetota</taxon>
        <taxon>Actinomycetes</taxon>
        <taxon>Micrococcales</taxon>
        <taxon>Promicromonosporaceae</taxon>
        <taxon>Isoptericola</taxon>
    </lineage>
</organism>
<evidence type="ECO:0000313" key="5">
    <source>
        <dbReference type="Proteomes" id="UP000239895"/>
    </source>
</evidence>
<comment type="caution">
    <text evidence="4">The sequence shown here is derived from an EMBL/GenBank/DDBJ whole genome shotgun (WGS) entry which is preliminary data.</text>
</comment>
<keyword evidence="5" id="KW-1185">Reference proteome</keyword>
<dbReference type="SUPFAM" id="SSF55729">
    <property type="entry name" value="Acyl-CoA N-acyltransferases (Nat)"/>
    <property type="match status" value="1"/>
</dbReference>
<dbReference type="Proteomes" id="UP000239895">
    <property type="component" value="Unassembled WGS sequence"/>
</dbReference>
<dbReference type="Gene3D" id="3.40.630.30">
    <property type="match status" value="1"/>
</dbReference>
<evidence type="ECO:0000256" key="2">
    <source>
        <dbReference type="ARBA" id="ARBA00023315"/>
    </source>
</evidence>
<evidence type="ECO:0000313" key="4">
    <source>
        <dbReference type="EMBL" id="PRZ05108.1"/>
    </source>
</evidence>
<accession>A0ABX5EDA0</accession>
<dbReference type="InterPro" id="IPR000182">
    <property type="entry name" value="GNAT_dom"/>
</dbReference>
<dbReference type="InterPro" id="IPR016181">
    <property type="entry name" value="Acyl_CoA_acyltransferase"/>
</dbReference>
<feature type="domain" description="N-acetyltransferase" evidence="3">
    <location>
        <begin position="14"/>
        <end position="159"/>
    </location>
</feature>
<sequence length="159" mass="17097">MNDASTPAPGTLRLAFRTAVRDDLERIVELIADDTVAARRTGSFGPAHVAGFEAISASPHDELVVAELDGAVVGVMQLTAIPGISRNGATRLQVEAVRVDARLRGRGIGRRLMEHAHDWGRARGCTLAQLTSDKQRPDAHRFYASVGYAASHEGFKLTL</sequence>
<dbReference type="EMBL" id="PVTX01000008">
    <property type="protein sequence ID" value="PRZ05108.1"/>
    <property type="molecule type" value="Genomic_DNA"/>
</dbReference>
<dbReference type="PANTHER" id="PTHR43877">
    <property type="entry name" value="AMINOALKYLPHOSPHONATE N-ACETYLTRANSFERASE-RELATED-RELATED"/>
    <property type="match status" value="1"/>
</dbReference>